<dbReference type="CDD" id="cd22191">
    <property type="entry name" value="DPBB_RlpA_EXP_N-like"/>
    <property type="match status" value="1"/>
</dbReference>
<evidence type="ECO:0000313" key="4">
    <source>
        <dbReference type="EMBL" id="KAK9775931.1"/>
    </source>
</evidence>
<proteinExistence type="predicted"/>
<gene>
    <name evidence="4" type="ORF">SCAR479_07456</name>
</gene>
<sequence length="272" mass="29061">MAEPTPPTHTHESEHTLYQTPEWETRTRPQRRSLLGRLLPAPSAGVGAATTTPTTAGHHDVESATKERDAVGAQDTPHLYESTPATATTGAVSGPASMQQRLDRILPPHRTYFGRSRRFLLLFILLPLAILLFVILPLAIGLGVGLSRHSSSGSSNLPLPSNTATFTGDLTYYEPGLGACGVTSTSEDNIVSVSHIIFDAASSGSNPNANPLCGKKIRIEREFNGGNSSADVTVVDRCTGCEQADLDVSLGVFTQLALEENGRVQMSWAWLS</sequence>
<organism evidence="4 5">
    <name type="scientific">Seiridium cardinale</name>
    <dbReference type="NCBI Taxonomy" id="138064"/>
    <lineage>
        <taxon>Eukaryota</taxon>
        <taxon>Fungi</taxon>
        <taxon>Dikarya</taxon>
        <taxon>Ascomycota</taxon>
        <taxon>Pezizomycotina</taxon>
        <taxon>Sordariomycetes</taxon>
        <taxon>Xylariomycetidae</taxon>
        <taxon>Amphisphaeriales</taxon>
        <taxon>Sporocadaceae</taxon>
        <taxon>Seiridium</taxon>
    </lineage>
</organism>
<comment type="caution">
    <text evidence="4">The sequence shown here is derived from an EMBL/GenBank/DDBJ whole genome shotgun (WGS) entry which is preliminary data.</text>
</comment>
<feature type="transmembrane region" description="Helical" evidence="3">
    <location>
        <begin position="119"/>
        <end position="146"/>
    </location>
</feature>
<dbReference type="InterPro" id="IPR036908">
    <property type="entry name" value="RlpA-like_sf"/>
</dbReference>
<dbReference type="PANTHER" id="PTHR31836:SF27">
    <property type="entry name" value="RLPA-LIKE PROTEIN DOUBLE-PSI BETA-BARREL DOMAIN-CONTAINING PROTEIN"/>
    <property type="match status" value="1"/>
</dbReference>
<dbReference type="PANTHER" id="PTHR31836">
    <property type="match status" value="1"/>
</dbReference>
<dbReference type="SUPFAM" id="SSF50685">
    <property type="entry name" value="Barwin-like endoglucanases"/>
    <property type="match status" value="1"/>
</dbReference>
<feature type="compositionally biased region" description="Basic and acidic residues" evidence="2">
    <location>
        <begin position="57"/>
        <end position="70"/>
    </location>
</feature>
<keyword evidence="3" id="KW-0472">Membrane</keyword>
<evidence type="ECO:0000256" key="1">
    <source>
        <dbReference type="ARBA" id="ARBA00022729"/>
    </source>
</evidence>
<feature type="compositionally biased region" description="Polar residues" evidence="2">
    <location>
        <begin position="83"/>
        <end position="96"/>
    </location>
</feature>
<accession>A0ABR2XQR0</accession>
<protein>
    <submittedName>
        <fullName evidence="4">RlpA-like protein double-psi beta-barrel domain-containing protein</fullName>
    </submittedName>
</protein>
<feature type="compositionally biased region" description="Low complexity" evidence="2">
    <location>
        <begin position="40"/>
        <end position="56"/>
    </location>
</feature>
<name>A0ABR2XQR0_9PEZI</name>
<evidence type="ECO:0000256" key="2">
    <source>
        <dbReference type="SAM" id="MobiDB-lite"/>
    </source>
</evidence>
<keyword evidence="3" id="KW-0812">Transmembrane</keyword>
<dbReference type="EMBL" id="JARVKM010000031">
    <property type="protein sequence ID" value="KAK9775931.1"/>
    <property type="molecule type" value="Genomic_DNA"/>
</dbReference>
<evidence type="ECO:0000256" key="3">
    <source>
        <dbReference type="SAM" id="Phobius"/>
    </source>
</evidence>
<dbReference type="InterPro" id="IPR051477">
    <property type="entry name" value="Expansin_CellWall"/>
</dbReference>
<keyword evidence="5" id="KW-1185">Reference proteome</keyword>
<reference evidence="4 5" key="1">
    <citation type="submission" date="2024-02" db="EMBL/GenBank/DDBJ databases">
        <title>First draft genome assembly of two strains of Seiridium cardinale.</title>
        <authorList>
            <person name="Emiliani G."/>
            <person name="Scali E."/>
        </authorList>
    </citation>
    <scope>NUCLEOTIDE SEQUENCE [LARGE SCALE GENOMIC DNA]</scope>
    <source>
        <strain evidence="4 5">BM-138-000479</strain>
    </source>
</reference>
<feature type="region of interest" description="Disordered" evidence="2">
    <location>
        <begin position="1"/>
        <end position="96"/>
    </location>
</feature>
<keyword evidence="3" id="KW-1133">Transmembrane helix</keyword>
<dbReference type="Proteomes" id="UP001465668">
    <property type="component" value="Unassembled WGS sequence"/>
</dbReference>
<keyword evidence="1" id="KW-0732">Signal</keyword>
<dbReference type="Gene3D" id="2.40.40.10">
    <property type="entry name" value="RlpA-like domain"/>
    <property type="match status" value="1"/>
</dbReference>
<evidence type="ECO:0000313" key="5">
    <source>
        <dbReference type="Proteomes" id="UP001465668"/>
    </source>
</evidence>